<dbReference type="GO" id="GO:0004252">
    <property type="term" value="F:serine-type endopeptidase activity"/>
    <property type="evidence" value="ECO:0007669"/>
    <property type="project" value="InterPro"/>
</dbReference>
<dbReference type="InterPro" id="IPR022764">
    <property type="entry name" value="Peptidase_S54_rhomboid_dom"/>
</dbReference>
<comment type="caution">
    <text evidence="7">The sequence shown here is derived from an EMBL/GenBank/DDBJ whole genome shotgun (WGS) entry which is preliminary data.</text>
</comment>
<dbReference type="EMBL" id="BDQF01000011">
    <property type="protein sequence ID" value="GAW81406.1"/>
    <property type="molecule type" value="Genomic_DNA"/>
</dbReference>
<dbReference type="Pfam" id="PF01694">
    <property type="entry name" value="Rhomboid"/>
    <property type="match status" value="1"/>
</dbReference>
<feature type="transmembrane region" description="Helical" evidence="5">
    <location>
        <begin position="321"/>
        <end position="339"/>
    </location>
</feature>
<feature type="domain" description="Peptidase S54 rhomboid" evidence="6">
    <location>
        <begin position="248"/>
        <end position="399"/>
    </location>
</feature>
<evidence type="ECO:0000256" key="3">
    <source>
        <dbReference type="ARBA" id="ARBA00022989"/>
    </source>
</evidence>
<dbReference type="Gene3D" id="1.20.1540.10">
    <property type="entry name" value="Rhomboid-like"/>
    <property type="match status" value="1"/>
</dbReference>
<keyword evidence="2 5" id="KW-0812">Transmembrane</keyword>
<keyword evidence="8" id="KW-1185">Reference proteome</keyword>
<name>A0A1Y1JFX2_PLAGO</name>
<evidence type="ECO:0000313" key="7">
    <source>
        <dbReference type="EMBL" id="GAW81406.1"/>
    </source>
</evidence>
<feature type="transmembrane region" description="Helical" evidence="5">
    <location>
        <begin position="381"/>
        <end position="399"/>
    </location>
</feature>
<accession>A0A1Y1JFX2</accession>
<dbReference type="GO" id="GO:0006508">
    <property type="term" value="P:proteolysis"/>
    <property type="evidence" value="ECO:0007669"/>
    <property type="project" value="UniProtKB-KW"/>
</dbReference>
<comment type="subcellular location">
    <subcellularLocation>
        <location evidence="1">Membrane</location>
        <topology evidence="1">Multi-pass membrane protein</topology>
    </subcellularLocation>
</comment>
<evidence type="ECO:0000313" key="8">
    <source>
        <dbReference type="Proteomes" id="UP000195521"/>
    </source>
</evidence>
<keyword evidence="3 5" id="KW-1133">Transmembrane helix</keyword>
<feature type="transmembrane region" description="Helical" evidence="5">
    <location>
        <begin position="257"/>
        <end position="276"/>
    </location>
</feature>
<dbReference type="GO" id="GO:0016020">
    <property type="term" value="C:membrane"/>
    <property type="evidence" value="ECO:0007669"/>
    <property type="project" value="UniProtKB-SubCell"/>
</dbReference>
<gene>
    <name evidence="7" type="ORF">PGO_101630</name>
</gene>
<dbReference type="InterPro" id="IPR050925">
    <property type="entry name" value="Rhomboid_protease_S54"/>
</dbReference>
<dbReference type="PANTHER" id="PTHR43731">
    <property type="entry name" value="RHOMBOID PROTEASE"/>
    <property type="match status" value="1"/>
</dbReference>
<keyword evidence="7" id="KW-0645">Protease</keyword>
<keyword evidence="4 5" id="KW-0472">Membrane</keyword>
<dbReference type="AlphaFoldDB" id="A0A1Y1JFX2"/>
<dbReference type="SUPFAM" id="SSF144091">
    <property type="entry name" value="Rhomboid-like"/>
    <property type="match status" value="1"/>
</dbReference>
<evidence type="ECO:0000259" key="6">
    <source>
        <dbReference type="Pfam" id="PF01694"/>
    </source>
</evidence>
<evidence type="ECO:0000256" key="2">
    <source>
        <dbReference type="ARBA" id="ARBA00022692"/>
    </source>
</evidence>
<dbReference type="OrthoDB" id="418595at2759"/>
<dbReference type="RefSeq" id="XP_028543995.1">
    <property type="nucleotide sequence ID" value="XM_028688194.1"/>
</dbReference>
<protein>
    <submittedName>
        <fullName evidence="7">Rhomboid protease ROM9</fullName>
    </submittedName>
</protein>
<dbReference type="OMA" id="TYTLMFP"/>
<keyword evidence="7" id="KW-0378">Hydrolase</keyword>
<organism evidence="7 8">
    <name type="scientific">Plasmodium gonderi</name>
    <dbReference type="NCBI Taxonomy" id="77519"/>
    <lineage>
        <taxon>Eukaryota</taxon>
        <taxon>Sar</taxon>
        <taxon>Alveolata</taxon>
        <taxon>Apicomplexa</taxon>
        <taxon>Aconoidasida</taxon>
        <taxon>Haemosporida</taxon>
        <taxon>Plasmodiidae</taxon>
        <taxon>Plasmodium</taxon>
        <taxon>Plasmodium (Plasmodium)</taxon>
    </lineage>
</organism>
<evidence type="ECO:0000256" key="4">
    <source>
        <dbReference type="ARBA" id="ARBA00023136"/>
    </source>
</evidence>
<feature type="transmembrane region" description="Helical" evidence="5">
    <location>
        <begin position="346"/>
        <end position="365"/>
    </location>
</feature>
<proteinExistence type="predicted"/>
<evidence type="ECO:0000256" key="1">
    <source>
        <dbReference type="ARBA" id="ARBA00004141"/>
    </source>
</evidence>
<evidence type="ECO:0000256" key="5">
    <source>
        <dbReference type="SAM" id="Phobius"/>
    </source>
</evidence>
<dbReference type="Proteomes" id="UP000195521">
    <property type="component" value="Unassembled WGS sequence"/>
</dbReference>
<dbReference type="InterPro" id="IPR035952">
    <property type="entry name" value="Rhomboid-like_sf"/>
</dbReference>
<dbReference type="PANTHER" id="PTHR43731:SF26">
    <property type="entry name" value="RHOMBOID-LIKE PROTEIN 10, CHLOROPLASTIC"/>
    <property type="match status" value="1"/>
</dbReference>
<dbReference type="GeneID" id="39748128"/>
<feature type="transmembrane region" description="Helical" evidence="5">
    <location>
        <begin position="288"/>
        <end position="305"/>
    </location>
</feature>
<feature type="transmembrane region" description="Helical" evidence="5">
    <location>
        <begin position="174"/>
        <end position="194"/>
    </location>
</feature>
<reference evidence="8" key="1">
    <citation type="submission" date="2017-04" db="EMBL/GenBank/DDBJ databases">
        <title>Plasmodium gonderi genome.</title>
        <authorList>
            <person name="Arisue N."/>
            <person name="Honma H."/>
            <person name="Kawai S."/>
            <person name="Tougan T."/>
            <person name="Tanabe K."/>
            <person name="Horii T."/>
        </authorList>
    </citation>
    <scope>NUCLEOTIDE SEQUENCE [LARGE SCALE GENOMIC DNA]</scope>
    <source>
        <strain evidence="8">ATCC 30045</strain>
    </source>
</reference>
<sequence>MRNAGRQLASCNYGGRNFSRYSEKQVNMEKKKSKKIESLLASLRNKSLRNPFSKLNKITMQNISNGEKKFENTMNNTYKELCKMCGDLKMKYQDQLYIWKRKKSKLRNKFSFFSNLTNITNLSLVKNILRDTEKYRFLMHNFSVRGKAYLRGMMLSHCKHTNISYYKSLIKYHYYKAPVTYTLMTLHVLVYLLWINAKPTYVYDNIGMPKGFFYYPTSNSFFSRNKNFLTQEFMYSHFCCGSQHLKERKLYTLVTNLISHNSIQSLLLNTISLYYIGRSLEIILNSKNFFLTYIISGIISSYIQICSHKNNTSSISPYNNIYVLGASGSISSILTTYTFMHPNSSIYFYGVFPLPLAMFTSLYFINEMYCVLMNKQDNTGHVAHLTGMLLGILYYYFYVNRRIVT</sequence>